<comment type="function">
    <text evidence="5">Assembles a suppression complex (suppresome) by tethering SIRT1 and MDM2 to regulate composite modifications of p53/TP53. Confers both deacetylation-mediated functional inactivation, by SIRT1, and ubiquitination-dependent degradation, by MDM2, of p53/TP53, promoting a proliferative and cell survival behaviors. May play a role in the regulation of spermatogenesis.</text>
</comment>
<dbReference type="Proteomes" id="UP001363151">
    <property type="component" value="Unassembled WGS sequence"/>
</dbReference>
<comment type="subcellular location">
    <subcellularLocation>
        <location evidence="1">Cytoplasmic vesicle</location>
        <location evidence="1">Secretory vesicle</location>
        <location evidence="1">Acrosome</location>
    </subcellularLocation>
</comment>
<evidence type="ECO:0000313" key="8">
    <source>
        <dbReference type="Proteomes" id="UP001363151"/>
    </source>
</evidence>
<feature type="region of interest" description="Disordered" evidence="6">
    <location>
        <begin position="1"/>
        <end position="49"/>
    </location>
</feature>
<organism evidence="7 8">
    <name type="scientific">Aureococcus anophagefferens</name>
    <name type="common">Harmful bloom alga</name>
    <dbReference type="NCBI Taxonomy" id="44056"/>
    <lineage>
        <taxon>Eukaryota</taxon>
        <taxon>Sar</taxon>
        <taxon>Stramenopiles</taxon>
        <taxon>Ochrophyta</taxon>
        <taxon>Pelagophyceae</taxon>
        <taxon>Pelagomonadales</taxon>
        <taxon>Pelagomonadaceae</taxon>
        <taxon>Aureococcus</taxon>
    </lineage>
</organism>
<feature type="compositionally biased region" description="Basic and acidic residues" evidence="6">
    <location>
        <begin position="22"/>
        <end position="31"/>
    </location>
</feature>
<dbReference type="SMART" id="SM00698">
    <property type="entry name" value="MORN"/>
    <property type="match status" value="6"/>
</dbReference>
<evidence type="ECO:0000256" key="2">
    <source>
        <dbReference type="ARBA" id="ARBA00022737"/>
    </source>
</evidence>
<dbReference type="InterPro" id="IPR011992">
    <property type="entry name" value="EF-hand-dom_pair"/>
</dbReference>
<reference evidence="7 8" key="1">
    <citation type="submission" date="2024-03" db="EMBL/GenBank/DDBJ databases">
        <title>Aureococcus anophagefferens CCMP1851 and Kratosvirus quantuckense: Draft genome of a second virus-susceptible host strain in the model system.</title>
        <authorList>
            <person name="Chase E."/>
            <person name="Truchon A.R."/>
            <person name="Schepens W."/>
            <person name="Wilhelm S.W."/>
        </authorList>
    </citation>
    <scope>NUCLEOTIDE SEQUENCE [LARGE SCALE GENOMIC DNA]</scope>
    <source>
        <strain evidence="7 8">CCMP1851</strain>
    </source>
</reference>
<dbReference type="InterPro" id="IPR003409">
    <property type="entry name" value="MORN"/>
</dbReference>
<dbReference type="InterPro" id="IPR052472">
    <property type="entry name" value="MORN3"/>
</dbReference>
<comment type="caution">
    <text evidence="7">The sequence shown here is derived from an EMBL/GenBank/DDBJ whole genome shotgun (WGS) entry which is preliminary data.</text>
</comment>
<keyword evidence="8" id="KW-1185">Reference proteome</keyword>
<evidence type="ECO:0000256" key="6">
    <source>
        <dbReference type="SAM" id="MobiDB-lite"/>
    </source>
</evidence>
<keyword evidence="3" id="KW-0968">Cytoplasmic vesicle</keyword>
<evidence type="ECO:0000256" key="1">
    <source>
        <dbReference type="ARBA" id="ARBA00004218"/>
    </source>
</evidence>
<accession>A0ABR1FPJ3</accession>
<dbReference type="SUPFAM" id="SSF47473">
    <property type="entry name" value="EF-hand"/>
    <property type="match status" value="1"/>
</dbReference>
<dbReference type="EMBL" id="JBBJCI010000299">
    <property type="protein sequence ID" value="KAK7234983.1"/>
    <property type="molecule type" value="Genomic_DNA"/>
</dbReference>
<keyword evidence="2" id="KW-0677">Repeat</keyword>
<sequence>MFTSSKMSMSTASQPKFMTTTMKEKTAERNGARRIIINPKKKSPPKDELVLPGGHEFPYTAGSFYVGEWQGDKKSGFGTQTWTSGDKYEGEWSDGKQQGKGSFWKKENGRLRKRYAGDWVGGQRTGLGVLVYKNGDKYEGEWARNERHGSGNMSYAAGQDGYADGGHYEGGWVANKRAGLGIFRLANGDRYEGHWLNDDKEGPGRYFYKSTRKVYEGEWVAGVPRCGAFRDATPAELKEPEPAPGAEHAEAFKLPALSLLQPEAVLSKRVAEIRQLRASKAAETADPDQVVRSFNDDELAVLRHVFTIEDKQSSGLVPATAVGYMLERCRMPIDEVSIERLLLELEADDDTRITFAEFVDMAALLLSA</sequence>
<evidence type="ECO:0000256" key="5">
    <source>
        <dbReference type="ARBA" id="ARBA00045851"/>
    </source>
</evidence>
<name>A0ABR1FPJ3_AURAN</name>
<evidence type="ECO:0000256" key="3">
    <source>
        <dbReference type="ARBA" id="ARBA00023329"/>
    </source>
</evidence>
<dbReference type="Gene3D" id="2.20.110.10">
    <property type="entry name" value="Histone H3 K4-specific methyltransferase SET7/9 N-terminal domain"/>
    <property type="match status" value="3"/>
</dbReference>
<protein>
    <recommendedName>
        <fullName evidence="4">MORN repeat-containing protein 3</fullName>
    </recommendedName>
</protein>
<dbReference type="Gene3D" id="1.10.238.10">
    <property type="entry name" value="EF-hand"/>
    <property type="match status" value="1"/>
</dbReference>
<dbReference type="PANTHER" id="PTHR46511">
    <property type="entry name" value="MORN REPEAT-CONTAINING PROTEIN 3"/>
    <property type="match status" value="1"/>
</dbReference>
<proteinExistence type="predicted"/>
<dbReference type="Pfam" id="PF02493">
    <property type="entry name" value="MORN"/>
    <property type="match status" value="7"/>
</dbReference>
<dbReference type="PANTHER" id="PTHR46511:SF1">
    <property type="entry name" value="MORN REPEAT-CONTAINING PROTEIN 3"/>
    <property type="match status" value="1"/>
</dbReference>
<dbReference type="SUPFAM" id="SSF82185">
    <property type="entry name" value="Histone H3 K4-specific methyltransferase SET7/9 N-terminal domain"/>
    <property type="match status" value="1"/>
</dbReference>
<gene>
    <name evidence="7" type="ORF">SO694_00141024</name>
</gene>
<evidence type="ECO:0000313" key="7">
    <source>
        <dbReference type="EMBL" id="KAK7234983.1"/>
    </source>
</evidence>
<feature type="compositionally biased region" description="Polar residues" evidence="6">
    <location>
        <begin position="1"/>
        <end position="21"/>
    </location>
</feature>
<evidence type="ECO:0000256" key="4">
    <source>
        <dbReference type="ARBA" id="ARBA00039854"/>
    </source>
</evidence>